<protein>
    <recommendedName>
        <fullName evidence="13">Retinoblastoma-associated protein A-box domain-containing protein</fullName>
    </recommendedName>
</protein>
<keyword evidence="3" id="KW-0678">Repressor</keyword>
<keyword evidence="8" id="KW-0472">Membrane</keyword>
<gene>
    <name evidence="11" type="ORF">DYB35_008968</name>
</gene>
<dbReference type="Proteomes" id="UP000285712">
    <property type="component" value="Unassembled WGS sequence"/>
</dbReference>
<reference evidence="11 12" key="1">
    <citation type="submission" date="2018-08" db="EMBL/GenBank/DDBJ databases">
        <title>Aphanomyces genome sequencing and annotation.</title>
        <authorList>
            <person name="Minardi D."/>
            <person name="Oidtmann B."/>
            <person name="Van Der Giezen M."/>
            <person name="Studholme D.J."/>
        </authorList>
    </citation>
    <scope>NUCLEOTIDE SEQUENCE [LARGE SCALE GENOMIC DNA]</scope>
    <source>
        <strain evidence="11 12">Sv</strain>
    </source>
</reference>
<proteinExistence type="inferred from homology"/>
<dbReference type="GO" id="GO:0030154">
    <property type="term" value="P:cell differentiation"/>
    <property type="evidence" value="ECO:0007669"/>
    <property type="project" value="TreeGrafter"/>
</dbReference>
<keyword evidence="8" id="KW-0812">Transmembrane</keyword>
<name>A0A3R7AGD2_APHAT</name>
<feature type="domain" description="Retinoblastoma-associated protein N-terminal" evidence="9">
    <location>
        <begin position="89"/>
        <end position="213"/>
    </location>
</feature>
<evidence type="ECO:0000256" key="6">
    <source>
        <dbReference type="ARBA" id="ARBA00023242"/>
    </source>
</evidence>
<dbReference type="GO" id="GO:0005667">
    <property type="term" value="C:transcription regulator complex"/>
    <property type="evidence" value="ECO:0007669"/>
    <property type="project" value="TreeGrafter"/>
</dbReference>
<dbReference type="PANTHER" id="PTHR13742:SF17">
    <property type="entry name" value="RE32990P-RELATED"/>
    <property type="match status" value="1"/>
</dbReference>
<dbReference type="SMART" id="SM01367">
    <property type="entry name" value="DUF3452"/>
    <property type="match status" value="1"/>
</dbReference>
<dbReference type="Pfam" id="PF01858">
    <property type="entry name" value="RB_A"/>
    <property type="match status" value="1"/>
</dbReference>
<feature type="transmembrane region" description="Helical" evidence="8">
    <location>
        <begin position="1336"/>
        <end position="1359"/>
    </location>
</feature>
<evidence type="ECO:0000313" key="12">
    <source>
        <dbReference type="Proteomes" id="UP000285712"/>
    </source>
</evidence>
<dbReference type="EMBL" id="QUTG01002759">
    <property type="protein sequence ID" value="RHY94796.1"/>
    <property type="molecule type" value="Genomic_DNA"/>
</dbReference>
<dbReference type="CDD" id="cd20548">
    <property type="entry name" value="CYCLIN_RB-like"/>
    <property type="match status" value="1"/>
</dbReference>
<feature type="transmembrane region" description="Helical" evidence="8">
    <location>
        <begin position="1049"/>
        <end position="1069"/>
    </location>
</feature>
<dbReference type="VEuPathDB" id="FungiDB:H257_11021"/>
<dbReference type="InterPro" id="IPR036915">
    <property type="entry name" value="Cyclin-like_sf"/>
</dbReference>
<dbReference type="SUPFAM" id="SSF47954">
    <property type="entry name" value="Cyclin-like"/>
    <property type="match status" value="2"/>
</dbReference>
<comment type="subcellular location">
    <subcellularLocation>
        <location evidence="1">Nucleus</location>
    </subcellularLocation>
</comment>
<keyword evidence="4" id="KW-0805">Transcription regulation</keyword>
<dbReference type="GO" id="GO:0000977">
    <property type="term" value="F:RNA polymerase II transcription regulatory region sequence-specific DNA binding"/>
    <property type="evidence" value="ECO:0007669"/>
    <property type="project" value="TreeGrafter"/>
</dbReference>
<dbReference type="InterPro" id="IPR028309">
    <property type="entry name" value="RB_fam"/>
</dbReference>
<keyword evidence="6" id="KW-0539">Nucleus</keyword>
<feature type="transmembrane region" description="Helical" evidence="8">
    <location>
        <begin position="1313"/>
        <end position="1330"/>
    </location>
</feature>
<dbReference type="SMART" id="SM01368">
    <property type="entry name" value="RB_A"/>
    <property type="match status" value="1"/>
</dbReference>
<dbReference type="GO" id="GO:0005634">
    <property type="term" value="C:nucleus"/>
    <property type="evidence" value="ECO:0007669"/>
    <property type="project" value="UniProtKB-SubCell"/>
</dbReference>
<evidence type="ECO:0000259" key="10">
    <source>
        <dbReference type="SMART" id="SM01368"/>
    </source>
</evidence>
<feature type="domain" description="Retinoblastoma-associated protein A-box" evidence="10">
    <location>
        <begin position="388"/>
        <end position="595"/>
    </location>
</feature>
<sequence length="1400" mass="153519">MRLADFPGIASILTRLDARNVSRAQKLLDMIKSSLVNHAHLHSVATTMPTSSIGGVNSSNQDNVWIMSALFAILCSNELEKERDPSSDVQTPTPVTLQELMEGCQVHLSPFLSSFTGLFNMLILDLSPDLLHRANVLKERLTVAAILHSKYDQLWHRYADVNTKLATDGRRQHLYEAGWLVFVIVRSRLQMQHAGLEELYYLLLAVLNLVLSHLPNPKSVEAEVAAALSSLSSTATPSPSQLLEQLCAKPAVHRADVERAIAALSLELHALDDEAVLTSNTTVKNANYFDPAVLPDNVHNLATHYRETYMVHLYDLDESHFLTPALKLTLLGPPRDEAPPPTTPAFYAPVVGSTSIDQAWQWQGQYKPTQRPVTPSRVASPRPAIAQTPVTAAVETNSWIRSVLMPLPPHPSDTLRRHFDQCASMPEAAANIAQWTDELMNKLSLPTSHQQRLLHVGSTTSSTSSSSHVEGSLTKTKTMGLGLFYKVLEALLDAEAVRIQSGDFSALLSNSSFTRALFACSMEVVLKAHSLVSLAFPQLLTTCDVDAFDFGKIIESFVKRAPQLPSELKRHMRDLEQTVLDSLVWASSSGLHPLLSNPQLKSAAILQLFFRKVLALAANRILALGQHLQLDAPLLNQVWTTVKECISVHHSSLLRNRHLDHMILCALYGVCKVNHVVPEVTFKRVLDGYKRVYPTVSKASIVREIPLDTPTAKGDVIKFYNRCFIPTLKAFLLQFQLHDQQAAAADVAVTPFLSNDGNNAMVISDNEVIADAATLAVERLRQTTTTATTSELLTDIQPLPRPSQRASPKRVLSSNLYISPLRQPRHQRAALTPRTHALYAFGESPARTDGAHWDDFEAKVRVLSDKSPHQLKLSFKFKPKTSLVVRAVNEGDSRPIVLQCKSNEQTHVGRVAKLLKLSMVEVLGPLSHEVATPLSPSAKKKAKKNKGKATVPCQFMILLLAAGHVVRAQNATTLWGVCPETIVAPTDMAMCLQEASGAIVPSPKSARDVDLTARGIQVVGSLPSEAASLVLKNNRLSMIRETVFPSTLMHLYVLSMEFWLILMVAFIGGRDLTGNPLRSFDVSPATFALLTKPNFVLKLDRPLAADVIATCVGAPMLLPNHPNTYLCVYNGSHEDVSSMAFAFLAKYTIVLVALFVVLMVVRSSSTTVSLLVSCPNRTNSSTIQVTVGRPTSVCLSNGSAITSVKVIDKAINLSRRNISVITRLPPFVASMDLSYNHIVTVSSDYAERLPRQLKTLYVLLPKSKQCDSSILVDAPSYALLSHPEFDLMIEPDQTAKPTSPLCTQPPPRVKDNFICLIAASQGLLLTGVTVCSNCAYTVAFVGKYMLGFVVVAVTAYALWQSMKQFQSSTTANNDGVLAGIQERSTYISSNYLEPKTPPLR</sequence>
<feature type="transmembrane region" description="Helical" evidence="8">
    <location>
        <begin position="1102"/>
        <end position="1118"/>
    </location>
</feature>
<dbReference type="InterPro" id="IPR002719">
    <property type="entry name" value="RB_B"/>
</dbReference>
<dbReference type="VEuPathDB" id="FungiDB:H257_11018"/>
<accession>A0A3R7AGD2</accession>
<dbReference type="PANTHER" id="PTHR13742">
    <property type="entry name" value="RETINOBLASTOMA-ASSOCIATED PROTEIN RB -RELATED"/>
    <property type="match status" value="1"/>
</dbReference>
<evidence type="ECO:0000256" key="8">
    <source>
        <dbReference type="SAM" id="Phobius"/>
    </source>
</evidence>
<dbReference type="InterPro" id="IPR024599">
    <property type="entry name" value="RB_N"/>
</dbReference>
<evidence type="ECO:0000256" key="1">
    <source>
        <dbReference type="ARBA" id="ARBA00004123"/>
    </source>
</evidence>
<dbReference type="Gene3D" id="1.10.472.10">
    <property type="entry name" value="Cyclin-like"/>
    <property type="match status" value="2"/>
</dbReference>
<evidence type="ECO:0000256" key="4">
    <source>
        <dbReference type="ARBA" id="ARBA00023015"/>
    </source>
</evidence>
<evidence type="ECO:0000256" key="2">
    <source>
        <dbReference type="ARBA" id="ARBA00009475"/>
    </source>
</evidence>
<evidence type="ECO:0000313" key="11">
    <source>
        <dbReference type="EMBL" id="RHY94796.1"/>
    </source>
</evidence>
<organism evidence="11 12">
    <name type="scientific">Aphanomyces astaci</name>
    <name type="common">Crayfish plague agent</name>
    <dbReference type="NCBI Taxonomy" id="112090"/>
    <lineage>
        <taxon>Eukaryota</taxon>
        <taxon>Sar</taxon>
        <taxon>Stramenopiles</taxon>
        <taxon>Oomycota</taxon>
        <taxon>Saprolegniomycetes</taxon>
        <taxon>Saprolegniales</taxon>
        <taxon>Verrucalvaceae</taxon>
        <taxon>Aphanomyces</taxon>
    </lineage>
</organism>
<dbReference type="VEuPathDB" id="FungiDB:H257_11020"/>
<evidence type="ECO:0000256" key="7">
    <source>
        <dbReference type="ARBA" id="ARBA00023306"/>
    </source>
</evidence>
<keyword evidence="7" id="KW-0131">Cell cycle</keyword>
<dbReference type="GO" id="GO:2000134">
    <property type="term" value="P:negative regulation of G1/S transition of mitotic cell cycle"/>
    <property type="evidence" value="ECO:0007669"/>
    <property type="project" value="TreeGrafter"/>
</dbReference>
<dbReference type="GO" id="GO:0000785">
    <property type="term" value="C:chromatin"/>
    <property type="evidence" value="ECO:0007669"/>
    <property type="project" value="TreeGrafter"/>
</dbReference>
<dbReference type="Pfam" id="PF08934">
    <property type="entry name" value="Rb_C"/>
    <property type="match status" value="1"/>
</dbReference>
<feature type="transmembrane region" description="Helical" evidence="8">
    <location>
        <begin position="1138"/>
        <end position="1161"/>
    </location>
</feature>
<comment type="caution">
    <text evidence="11">The sequence shown here is derived from an EMBL/GenBank/DDBJ whole genome shotgun (WGS) entry which is preliminary data.</text>
</comment>
<dbReference type="Pfam" id="PF01857">
    <property type="entry name" value="RB_B"/>
    <property type="match status" value="1"/>
</dbReference>
<dbReference type="InterPro" id="IPR002720">
    <property type="entry name" value="RB_A"/>
</dbReference>
<evidence type="ECO:0008006" key="13">
    <source>
        <dbReference type="Google" id="ProtNLM"/>
    </source>
</evidence>
<dbReference type="InterPro" id="IPR015030">
    <property type="entry name" value="RB_C"/>
</dbReference>
<evidence type="ECO:0000256" key="3">
    <source>
        <dbReference type="ARBA" id="ARBA00022491"/>
    </source>
</evidence>
<evidence type="ECO:0000256" key="5">
    <source>
        <dbReference type="ARBA" id="ARBA00023163"/>
    </source>
</evidence>
<dbReference type="Pfam" id="PF11934">
    <property type="entry name" value="DUF3452"/>
    <property type="match status" value="1"/>
</dbReference>
<dbReference type="Gene3D" id="1.10.472.140">
    <property type="match status" value="1"/>
</dbReference>
<evidence type="ECO:0000259" key="9">
    <source>
        <dbReference type="SMART" id="SM01367"/>
    </source>
</evidence>
<keyword evidence="5" id="KW-0804">Transcription</keyword>
<keyword evidence="8" id="KW-1133">Transmembrane helix</keyword>
<comment type="similarity">
    <text evidence="2">Belongs to the retinoblastoma protein (RB) family.</text>
</comment>
<dbReference type="GO" id="GO:0006357">
    <property type="term" value="P:regulation of transcription by RNA polymerase II"/>
    <property type="evidence" value="ECO:0007669"/>
    <property type="project" value="InterPro"/>
</dbReference>